<comment type="similarity">
    <text evidence="1">Belongs to the prokaryotic molybdopterin-containing oxidoreductase family.</text>
</comment>
<evidence type="ECO:0000256" key="9">
    <source>
        <dbReference type="SAM" id="SignalP"/>
    </source>
</evidence>
<dbReference type="Gene3D" id="3.40.228.10">
    <property type="entry name" value="Dimethylsulfoxide Reductase, domain 2"/>
    <property type="match status" value="1"/>
</dbReference>
<protein>
    <submittedName>
        <fullName evidence="11">Orotate phosphoribosyltransferase (Oprt; oprtase)</fullName>
        <ecNumber evidence="11">1.8.5.3</ecNumber>
        <ecNumber evidence="11">2.4.2.10</ecNumber>
    </submittedName>
</protein>
<keyword evidence="6 11" id="KW-0560">Oxidoreductase</keyword>
<dbReference type="PANTHER" id="PTHR43742">
    <property type="entry name" value="TRIMETHYLAMINE-N-OXIDE REDUCTASE"/>
    <property type="match status" value="1"/>
</dbReference>
<dbReference type="EC" id="1.8.5.3" evidence="11"/>
<dbReference type="OrthoDB" id="9810782at2"/>
<dbReference type="Gene3D" id="3.40.50.740">
    <property type="match status" value="1"/>
</dbReference>
<reference evidence="11 12" key="1">
    <citation type="submission" date="2016-02" db="EMBL/GenBank/DDBJ databases">
        <authorList>
            <consortium name="Pathogen Informatics"/>
        </authorList>
    </citation>
    <scope>NUCLEOTIDE SEQUENCE [LARGE SCALE GENOMIC DNA]</scope>
    <source>
        <strain evidence="11 12">RC20</strain>
    </source>
</reference>
<dbReference type="InterPro" id="IPR006963">
    <property type="entry name" value="Mopterin_OxRdtase_4Fe-4S_dom"/>
</dbReference>
<dbReference type="EMBL" id="FIZP01000001">
    <property type="protein sequence ID" value="CZE46112.1"/>
    <property type="molecule type" value="Genomic_DNA"/>
</dbReference>
<dbReference type="InterPro" id="IPR027467">
    <property type="entry name" value="MopterinOxRdtase_cofactor_BS"/>
</dbReference>
<dbReference type="GO" id="GO:0051539">
    <property type="term" value="F:4 iron, 4 sulfur cluster binding"/>
    <property type="evidence" value="ECO:0007669"/>
    <property type="project" value="UniProtKB-KW"/>
</dbReference>
<evidence type="ECO:0000256" key="3">
    <source>
        <dbReference type="ARBA" id="ARBA00022505"/>
    </source>
</evidence>
<evidence type="ECO:0000313" key="12">
    <source>
        <dbReference type="Proteomes" id="UP000069632"/>
    </source>
</evidence>
<dbReference type="EC" id="2.4.2.10" evidence="11"/>
<dbReference type="SUPFAM" id="SSF50692">
    <property type="entry name" value="ADC-like"/>
    <property type="match status" value="1"/>
</dbReference>
<dbReference type="RefSeq" id="WP_075539887.1">
    <property type="nucleotide sequence ID" value="NZ_CP053844.1"/>
</dbReference>
<keyword evidence="12" id="KW-1185">Reference proteome</keyword>
<keyword evidence="11" id="KW-0808">Transferase</keyword>
<evidence type="ECO:0000256" key="8">
    <source>
        <dbReference type="ARBA" id="ARBA00023014"/>
    </source>
</evidence>
<evidence type="ECO:0000256" key="6">
    <source>
        <dbReference type="ARBA" id="ARBA00023002"/>
    </source>
</evidence>
<sequence length="989" mass="109645">MKRRNFIKTVALGALASPALATQPQDDYKAQGTPHEPEFKIVNGKVFKTPNQDVVLSMCHGCTTKCGIRVRLDNGKIVRCAGNPYHPLANFHHQDYDTPLSVAYANLAQNQELRSTVCSRGASLSKMAESNIRILSPLKRVGKRGEGKWQKISFEQLIKEVVEGGNLFGEGHVDGLRAIFSDELIDKENPEYGSKRNQLLCYYLYDGRSDIVDRFMKKSFGTVNYYSHGGICGGGFRVGGKIAFGTKGFMHAKPDYENAKFNLFWGTAPSNGGNPFQRQAKMLSNARSDNDEYSYAVIDPSVTNAVKFASSKKGRWIPIKSGTDLALCMAIIRWIIENERYAKNYLEQPNLAQAKLSGEIHHSNATHLVIVQKDHPDYGKFARVDGEALVCSKSGKIQSHLINEPAKLFFDDKIDLNGEEVGVKSSMQLLKESAFEKSLKEYSKICGVSQKDIVWLGENFTKNGKKVNASVHGGMMSTQAAMSTYSIFILNTLLGTYGYKGGSIMAQGGIHNYLSGRYELASFEGAKKASGINLSRSGAYYENSSEFKRKVKAGLNPYPATQPWYPLSMPLINEALNSSAFGYPYKAKVFINYMTNVVYNQAGANSSVVNAIKDSKNLPLFIAIDAFMNETNAYSDYIVPDGVNLENWALPNDHWGILTKASTIRYPALKARQDRDKNGELICVEHFFIQVAKELGLAGFGKNGFKDKDGKIYPLNKKEQFYAASLANLAFDGNGVSDITKEDEKLAPIQNALNELKPYLKKDEIKKVAKVLSRGGRFDDMKFAYQDEVIAKPFSTATAASIYYEPLGSHKHSITGEFMSGTPKYMPQTFSDATPIEKIYPAKEWKYKLSTRKSNIQHYYTSIIEKLKAIHPHNYVRIAQDIGEKESIKTGDLVKVVTPNGEQTGVAFVTNGVVNGEISIEHGYGHDEFGARAHYIDGVKSLELSSSKDGINHNKLGLLDPTRNGKFTLGDFYVGTCARQALPAKIYKV</sequence>
<dbReference type="InterPro" id="IPR006656">
    <property type="entry name" value="Mopterin_OxRdtase"/>
</dbReference>
<name>A0A128ECL9_9BACT</name>
<keyword evidence="4" id="KW-0479">Metal-binding</keyword>
<dbReference type="InterPro" id="IPR006657">
    <property type="entry name" value="MoPterin_dinucl-bd_dom"/>
</dbReference>
<dbReference type="GO" id="GO:0004588">
    <property type="term" value="F:orotate phosphoribosyltransferase activity"/>
    <property type="evidence" value="ECO:0007669"/>
    <property type="project" value="UniProtKB-EC"/>
</dbReference>
<feature type="domain" description="4Fe-4S Mo/W bis-MGD-type" evidence="10">
    <location>
        <begin position="52"/>
        <end position="132"/>
    </location>
</feature>
<dbReference type="Pfam" id="PF04879">
    <property type="entry name" value="Molybdop_Fe4S4"/>
    <property type="match status" value="1"/>
</dbReference>
<evidence type="ECO:0000256" key="2">
    <source>
        <dbReference type="ARBA" id="ARBA00022485"/>
    </source>
</evidence>
<keyword evidence="7" id="KW-0408">Iron</keyword>
<gene>
    <name evidence="11" type="primary">dmsA_2</name>
    <name evidence="11" type="ORF">ERS672216_00201</name>
</gene>
<dbReference type="SMART" id="SM00926">
    <property type="entry name" value="Molybdop_Fe4S4"/>
    <property type="match status" value="1"/>
</dbReference>
<dbReference type="GO" id="GO:0046872">
    <property type="term" value="F:metal ion binding"/>
    <property type="evidence" value="ECO:0007669"/>
    <property type="project" value="UniProtKB-KW"/>
</dbReference>
<dbReference type="SUPFAM" id="SSF53706">
    <property type="entry name" value="Formate dehydrogenase/DMSO reductase, domains 1-3"/>
    <property type="match status" value="1"/>
</dbReference>
<evidence type="ECO:0000256" key="4">
    <source>
        <dbReference type="ARBA" id="ARBA00022723"/>
    </source>
</evidence>
<evidence type="ECO:0000256" key="1">
    <source>
        <dbReference type="ARBA" id="ARBA00010312"/>
    </source>
</evidence>
<dbReference type="PROSITE" id="PS51669">
    <property type="entry name" value="4FE4S_MOW_BIS_MGD"/>
    <property type="match status" value="1"/>
</dbReference>
<evidence type="ECO:0000256" key="7">
    <source>
        <dbReference type="ARBA" id="ARBA00023004"/>
    </source>
</evidence>
<dbReference type="Gene3D" id="3.30.200.210">
    <property type="match status" value="1"/>
</dbReference>
<dbReference type="PANTHER" id="PTHR43742:SF9">
    <property type="entry name" value="TETRATHIONATE REDUCTASE SUBUNIT A"/>
    <property type="match status" value="1"/>
</dbReference>
<feature type="signal peptide" evidence="9">
    <location>
        <begin position="1"/>
        <end position="21"/>
    </location>
</feature>
<dbReference type="Gene3D" id="2.40.40.20">
    <property type="match status" value="1"/>
</dbReference>
<keyword evidence="2" id="KW-0004">4Fe-4S</keyword>
<dbReference type="GO" id="GO:0043546">
    <property type="term" value="F:molybdopterin cofactor binding"/>
    <property type="evidence" value="ECO:0007669"/>
    <property type="project" value="InterPro"/>
</dbReference>
<keyword evidence="3" id="KW-0500">Molybdenum</keyword>
<accession>A0A128ECL9</accession>
<organism evidence="11 12">
    <name type="scientific">Campylobacter geochelonis</name>
    <dbReference type="NCBI Taxonomy" id="1780362"/>
    <lineage>
        <taxon>Bacteria</taxon>
        <taxon>Pseudomonadati</taxon>
        <taxon>Campylobacterota</taxon>
        <taxon>Epsilonproteobacteria</taxon>
        <taxon>Campylobacterales</taxon>
        <taxon>Campylobacteraceae</taxon>
        <taxon>Campylobacter</taxon>
    </lineage>
</organism>
<dbReference type="PROSITE" id="PS00551">
    <property type="entry name" value="MOLYBDOPTERIN_PROK_1"/>
    <property type="match status" value="1"/>
</dbReference>
<evidence type="ECO:0000259" key="10">
    <source>
        <dbReference type="PROSITE" id="PS51669"/>
    </source>
</evidence>
<dbReference type="Proteomes" id="UP000069632">
    <property type="component" value="Unassembled WGS sequence"/>
</dbReference>
<evidence type="ECO:0000256" key="5">
    <source>
        <dbReference type="ARBA" id="ARBA00022729"/>
    </source>
</evidence>
<evidence type="ECO:0000313" key="11">
    <source>
        <dbReference type="EMBL" id="CZE46112.1"/>
    </source>
</evidence>
<dbReference type="Pfam" id="PF01568">
    <property type="entry name" value="Molydop_binding"/>
    <property type="match status" value="1"/>
</dbReference>
<keyword evidence="5 9" id="KW-0732">Signal</keyword>
<dbReference type="Pfam" id="PF00384">
    <property type="entry name" value="Molybdopterin"/>
    <property type="match status" value="1"/>
</dbReference>
<dbReference type="InterPro" id="IPR050612">
    <property type="entry name" value="Prok_Mopterin_Oxidored"/>
</dbReference>
<keyword evidence="11" id="KW-0328">Glycosyltransferase</keyword>
<proteinExistence type="inferred from homology"/>
<dbReference type="GO" id="GO:0016491">
    <property type="term" value="F:oxidoreductase activity"/>
    <property type="evidence" value="ECO:0007669"/>
    <property type="project" value="UniProtKB-KW"/>
</dbReference>
<dbReference type="AlphaFoldDB" id="A0A128ECL9"/>
<feature type="chain" id="PRO_5007281476" evidence="9">
    <location>
        <begin position="22"/>
        <end position="989"/>
    </location>
</feature>
<keyword evidence="8" id="KW-0411">Iron-sulfur</keyword>
<dbReference type="InterPro" id="IPR009010">
    <property type="entry name" value="Asp_de-COase-like_dom_sf"/>
</dbReference>